<dbReference type="AlphaFoldDB" id="A0AA36C864"/>
<evidence type="ECO:0000256" key="1">
    <source>
        <dbReference type="SAM" id="Coils"/>
    </source>
</evidence>
<keyword evidence="4" id="KW-1185">Reference proteome</keyword>
<feature type="coiled-coil region" evidence="1">
    <location>
        <begin position="166"/>
        <end position="231"/>
    </location>
</feature>
<keyword evidence="1" id="KW-0175">Coiled coil</keyword>
<dbReference type="Proteomes" id="UP001177023">
    <property type="component" value="Unassembled WGS sequence"/>
</dbReference>
<feature type="domain" description="aECM cysteine-cradle" evidence="2">
    <location>
        <begin position="250"/>
        <end position="299"/>
    </location>
</feature>
<dbReference type="InterPro" id="IPR055352">
    <property type="entry name" value="CCD_aECM"/>
</dbReference>
<dbReference type="PANTHER" id="PTHR37435:SF3">
    <property type="entry name" value="DUMPY: SHORTER THAN WILD-TYPE"/>
    <property type="match status" value="1"/>
</dbReference>
<organism evidence="3 4">
    <name type="scientific">Mesorhabditis spiculigera</name>
    <dbReference type="NCBI Taxonomy" id="96644"/>
    <lineage>
        <taxon>Eukaryota</taxon>
        <taxon>Metazoa</taxon>
        <taxon>Ecdysozoa</taxon>
        <taxon>Nematoda</taxon>
        <taxon>Chromadorea</taxon>
        <taxon>Rhabditida</taxon>
        <taxon>Rhabditina</taxon>
        <taxon>Rhabditomorpha</taxon>
        <taxon>Rhabditoidea</taxon>
        <taxon>Rhabditidae</taxon>
        <taxon>Mesorhabditinae</taxon>
        <taxon>Mesorhabditis</taxon>
    </lineage>
</organism>
<evidence type="ECO:0000313" key="3">
    <source>
        <dbReference type="EMBL" id="CAJ0563489.1"/>
    </source>
</evidence>
<feature type="non-terminal residue" evidence="3">
    <location>
        <position position="1"/>
    </location>
</feature>
<dbReference type="EMBL" id="CATQJA010000717">
    <property type="protein sequence ID" value="CAJ0563489.1"/>
    <property type="molecule type" value="Genomic_DNA"/>
</dbReference>
<reference evidence="3" key="1">
    <citation type="submission" date="2023-06" db="EMBL/GenBank/DDBJ databases">
        <authorList>
            <person name="Delattre M."/>
        </authorList>
    </citation>
    <scope>NUCLEOTIDE SEQUENCE</scope>
    <source>
        <strain evidence="3">AF72</strain>
    </source>
</reference>
<proteinExistence type="predicted"/>
<accession>A0AA36C864</accession>
<evidence type="ECO:0000259" key="2">
    <source>
        <dbReference type="Pfam" id="PF23626"/>
    </source>
</evidence>
<gene>
    <name evidence="3" type="ORF">MSPICULIGERA_LOCUS2454</name>
</gene>
<protein>
    <recommendedName>
        <fullName evidence="2">aECM cysteine-cradle domain-containing protein</fullName>
    </recommendedName>
</protein>
<dbReference type="Pfam" id="PF23626">
    <property type="entry name" value="CCD_aECM"/>
    <property type="match status" value="1"/>
</dbReference>
<comment type="caution">
    <text evidence="3">The sequence shown here is derived from an EMBL/GenBank/DDBJ whole genome shotgun (WGS) entry which is preliminary data.</text>
</comment>
<evidence type="ECO:0000313" key="4">
    <source>
        <dbReference type="Proteomes" id="UP001177023"/>
    </source>
</evidence>
<dbReference type="PANTHER" id="PTHR37435">
    <property type="entry name" value="PROTEIN CBG14344"/>
    <property type="match status" value="1"/>
</dbReference>
<name>A0AA36C864_9BILA</name>
<sequence>MSPSRGIAPYKSGALVVFGEKSPGLANEVVVSRLNPNAWRASHGIDSRNYRRRPQCAFQLLVISFQQSTNVPSASGASFITQPSAAGGSVAHAAPTFNAAAGSPVEQEIAAFATRRPEVVRPEFATGPPLTLEESDIRRTQVLDAAVEAQRQRAEDARRLREEQFKVEQMHEKERQEQIREEMKKRRDEMIHQLEELKEAERRQKELLAEKERLAEEARALIAQRNEALASANHDGITDVNTAVRYKLKPSQCAAINKFTRVFKITDPSDWIQRNCQFAKRYFPQASCTQIQNLIESCFVFLMML</sequence>